<sequence>MRTLVIDANSVRYLKTISKNTAASATIDSLLRDIVNSKEYVENFQKKYQFVKLTSLFLEITELLYVYNEKSSYTYKEVYKFDQNIHSCIKTFTGKGKKDKKDKKVSWEKNVKQVLNDENIFEEYELYRMNAIRMKCFVSKMLVEEYENQCYENQCYAVDDNNVENIAFVLIATIDSIMNDEPFHKSMDDFTALLVKLKDLIGLSTGNGSPKSNTSSNNFSLPNSDEFSEVVQRLTLLLAREPRLCEQIWKSITEKKNVLSASDKKSNETKGRDSFKMLTEMVVHICFTANNMLPDEVEFTNTDALMEVTLLRDTSEQLGKTLLTWTENNKREYIEELKCEPLIKIISSQINKPIYDSSKLSLKNRLTQLTECSNKQGRAVKCCWRKWKKKWQLTCATRRENISVHRTYDNKDGIVISLLLFQPSILFMRTCSSATVHF</sequence>
<dbReference type="AlphaFoldDB" id="U9TEU0"/>
<dbReference type="VEuPathDB" id="FungiDB:RhiirFUN_025351"/>
<gene>
    <name evidence="1" type="ORF">GLOINDRAFT_3879</name>
</gene>
<reference evidence="1" key="1">
    <citation type="submission" date="2013-07" db="EMBL/GenBank/DDBJ databases">
        <title>The genome of an arbuscular mycorrhizal fungus provides insights into the evolution of the oldest plant symbiosis.</title>
        <authorList>
            <consortium name="DOE Joint Genome Institute"/>
            <person name="Tisserant E."/>
            <person name="Malbreil M."/>
            <person name="Kuo A."/>
            <person name="Kohler A."/>
            <person name="Symeonidi A."/>
            <person name="Balestrini R."/>
            <person name="Charron P."/>
            <person name="Duensing N."/>
            <person name="Frei-dit-Frey N."/>
            <person name="Gianinazzi-Pearson V."/>
            <person name="Gilbert B."/>
            <person name="Handa Y."/>
            <person name="Hijri M."/>
            <person name="Kaul R."/>
            <person name="Kawaguchi M."/>
            <person name="Krajinski F."/>
            <person name="Lammers P."/>
            <person name="Lapierre D."/>
            <person name="Masclaux F.G."/>
            <person name="Murat C."/>
            <person name="Morin E."/>
            <person name="Ndikumana S."/>
            <person name="Pagni M."/>
            <person name="Petitpierre D."/>
            <person name="Requena N."/>
            <person name="Rosikiewicz P."/>
            <person name="Riley R."/>
            <person name="Saito K."/>
            <person name="San Clemente H."/>
            <person name="Shapiro H."/>
            <person name="van Tuinen D."/>
            <person name="Becard G."/>
            <person name="Bonfante P."/>
            <person name="Paszkowski U."/>
            <person name="Shachar-Hill Y."/>
            <person name="Young J.P."/>
            <person name="Sanders I.R."/>
            <person name="Henrissat B."/>
            <person name="Rensing S.A."/>
            <person name="Grigoriev I.V."/>
            <person name="Corradi N."/>
            <person name="Roux C."/>
            <person name="Martin F."/>
        </authorList>
    </citation>
    <scope>NUCLEOTIDE SEQUENCE</scope>
    <source>
        <strain evidence="1">DAOM 197198</strain>
    </source>
</reference>
<accession>U9TEU0</accession>
<organism evidence="1">
    <name type="scientific">Rhizophagus irregularis (strain DAOM 181602 / DAOM 197198 / MUCL 43194)</name>
    <name type="common">Arbuscular mycorrhizal fungus</name>
    <name type="synonym">Glomus intraradices</name>
    <dbReference type="NCBI Taxonomy" id="747089"/>
    <lineage>
        <taxon>Eukaryota</taxon>
        <taxon>Fungi</taxon>
        <taxon>Fungi incertae sedis</taxon>
        <taxon>Mucoromycota</taxon>
        <taxon>Glomeromycotina</taxon>
        <taxon>Glomeromycetes</taxon>
        <taxon>Glomerales</taxon>
        <taxon>Glomeraceae</taxon>
        <taxon>Rhizophagus</taxon>
    </lineage>
</organism>
<dbReference type="HOGENOM" id="CLU_625757_0_0_1"/>
<dbReference type="EMBL" id="KI291322">
    <property type="protein sequence ID" value="ESA06664.1"/>
    <property type="molecule type" value="Genomic_DNA"/>
</dbReference>
<name>U9TEU0_RHIID</name>
<proteinExistence type="predicted"/>
<protein>
    <submittedName>
        <fullName evidence="1">Uncharacterized protein</fullName>
    </submittedName>
</protein>
<evidence type="ECO:0000313" key="1">
    <source>
        <dbReference type="EMBL" id="ESA06664.1"/>
    </source>
</evidence>